<name>A0A1W1VMQ1_9DEIO</name>
<dbReference type="InterPro" id="IPR020084">
    <property type="entry name" value="NUDIX_hydrolase_CS"/>
</dbReference>
<dbReference type="OrthoDB" id="9816289at2"/>
<evidence type="ECO:0000313" key="7">
    <source>
        <dbReference type="Proteomes" id="UP000192582"/>
    </source>
</evidence>
<evidence type="ECO:0000256" key="1">
    <source>
        <dbReference type="ARBA" id="ARBA00001946"/>
    </source>
</evidence>
<evidence type="ECO:0000259" key="5">
    <source>
        <dbReference type="PROSITE" id="PS51462"/>
    </source>
</evidence>
<evidence type="ECO:0000256" key="3">
    <source>
        <dbReference type="ARBA" id="ARBA00022842"/>
    </source>
</evidence>
<dbReference type="PRINTS" id="PR00502">
    <property type="entry name" value="NUDIXFAMILY"/>
</dbReference>
<dbReference type="PANTHER" id="PTHR43046:SF12">
    <property type="entry name" value="GDP-MANNOSE MANNOSYL HYDROLASE"/>
    <property type="match status" value="1"/>
</dbReference>
<proteinExistence type="inferred from homology"/>
<dbReference type="GO" id="GO:0016787">
    <property type="term" value="F:hydrolase activity"/>
    <property type="evidence" value="ECO:0007669"/>
    <property type="project" value="UniProtKB-KW"/>
</dbReference>
<dbReference type="InterPro" id="IPR020476">
    <property type="entry name" value="Nudix_hydrolase"/>
</dbReference>
<dbReference type="InterPro" id="IPR015797">
    <property type="entry name" value="NUDIX_hydrolase-like_dom_sf"/>
</dbReference>
<dbReference type="Proteomes" id="UP000192582">
    <property type="component" value="Unassembled WGS sequence"/>
</dbReference>
<keyword evidence="7" id="KW-1185">Reference proteome</keyword>
<protein>
    <submittedName>
        <fullName evidence="6">8-oxo-dGTP diphosphatase</fullName>
    </submittedName>
</protein>
<dbReference type="AlphaFoldDB" id="A0A1W1VMQ1"/>
<evidence type="ECO:0000256" key="4">
    <source>
        <dbReference type="RuleBase" id="RU003476"/>
    </source>
</evidence>
<organism evidence="6 7">
    <name type="scientific">Deinococcus hopiensis KR-140</name>
    <dbReference type="NCBI Taxonomy" id="695939"/>
    <lineage>
        <taxon>Bacteria</taxon>
        <taxon>Thermotogati</taxon>
        <taxon>Deinococcota</taxon>
        <taxon>Deinococci</taxon>
        <taxon>Deinococcales</taxon>
        <taxon>Deinococcaceae</taxon>
        <taxon>Deinococcus</taxon>
    </lineage>
</organism>
<accession>A0A1W1VMQ1</accession>
<comment type="cofactor">
    <cofactor evidence="1">
        <name>Mg(2+)</name>
        <dbReference type="ChEBI" id="CHEBI:18420"/>
    </cofactor>
</comment>
<dbReference type="STRING" id="695939.SAMN00790413_02302"/>
<keyword evidence="3" id="KW-0460">Magnesium</keyword>
<dbReference type="PROSITE" id="PS51462">
    <property type="entry name" value="NUDIX"/>
    <property type="match status" value="1"/>
</dbReference>
<evidence type="ECO:0000313" key="6">
    <source>
        <dbReference type="EMBL" id="SMB94234.1"/>
    </source>
</evidence>
<feature type="domain" description="Nudix hydrolase" evidence="5">
    <location>
        <begin position="3"/>
        <end position="135"/>
    </location>
</feature>
<dbReference type="SUPFAM" id="SSF55811">
    <property type="entry name" value="Nudix"/>
    <property type="match status" value="1"/>
</dbReference>
<dbReference type="EMBL" id="FWWU01000009">
    <property type="protein sequence ID" value="SMB94234.1"/>
    <property type="molecule type" value="Genomic_DNA"/>
</dbReference>
<dbReference type="Gene3D" id="3.90.79.10">
    <property type="entry name" value="Nucleoside Triphosphate Pyrophosphohydrolase"/>
    <property type="match status" value="1"/>
</dbReference>
<dbReference type="PROSITE" id="PS00893">
    <property type="entry name" value="NUDIX_BOX"/>
    <property type="match status" value="1"/>
</dbReference>
<dbReference type="CDD" id="cd02883">
    <property type="entry name" value="NUDIX_Hydrolase"/>
    <property type="match status" value="1"/>
</dbReference>
<gene>
    <name evidence="6" type="ORF">SAMN00790413_02302</name>
</gene>
<sequence>MGRRDLLVAAGVLRDRFGRVLLVGNDWQGLGRVRHTLPGGVVEPGETLLEALYREIAEETGLKLTGIKHMAYTVHIEDERRGERAIAVAFEATWDGLLNPADPDGFIVEARFCTPDEAIDLLESPPMREPLSDYLRTGEPGRFYAFKGWDGRGGLRVPPLKPESSVR</sequence>
<dbReference type="InterPro" id="IPR000086">
    <property type="entry name" value="NUDIX_hydrolase_dom"/>
</dbReference>
<dbReference type="RefSeq" id="WP_084049593.1">
    <property type="nucleotide sequence ID" value="NZ_FWWU01000009.1"/>
</dbReference>
<keyword evidence="2 4" id="KW-0378">Hydrolase</keyword>
<dbReference type="Pfam" id="PF00293">
    <property type="entry name" value="NUDIX"/>
    <property type="match status" value="1"/>
</dbReference>
<comment type="similarity">
    <text evidence="4">Belongs to the Nudix hydrolase family.</text>
</comment>
<reference evidence="6 7" key="1">
    <citation type="submission" date="2017-04" db="EMBL/GenBank/DDBJ databases">
        <authorList>
            <person name="Afonso C.L."/>
            <person name="Miller P.J."/>
            <person name="Scott M.A."/>
            <person name="Spackman E."/>
            <person name="Goraichik I."/>
            <person name="Dimitrov K.M."/>
            <person name="Suarez D.L."/>
            <person name="Swayne D.E."/>
        </authorList>
    </citation>
    <scope>NUCLEOTIDE SEQUENCE [LARGE SCALE GENOMIC DNA]</scope>
    <source>
        <strain evidence="6 7">KR-140</strain>
    </source>
</reference>
<dbReference type="PANTHER" id="PTHR43046">
    <property type="entry name" value="GDP-MANNOSE MANNOSYL HYDROLASE"/>
    <property type="match status" value="1"/>
</dbReference>
<evidence type="ECO:0000256" key="2">
    <source>
        <dbReference type="ARBA" id="ARBA00022801"/>
    </source>
</evidence>